<feature type="chain" id="PRO_5046313361" evidence="1">
    <location>
        <begin position="24"/>
        <end position="371"/>
    </location>
</feature>
<dbReference type="EC" id="3.1.1.103" evidence="3"/>
<dbReference type="SUPFAM" id="SSF56601">
    <property type="entry name" value="beta-lactamase/transpeptidase-like"/>
    <property type="match status" value="1"/>
</dbReference>
<dbReference type="PANTHER" id="PTHR46825">
    <property type="entry name" value="D-ALANYL-D-ALANINE-CARBOXYPEPTIDASE/ENDOPEPTIDASE AMPH"/>
    <property type="match status" value="1"/>
</dbReference>
<dbReference type="InterPro" id="IPR012338">
    <property type="entry name" value="Beta-lactam/transpept-like"/>
</dbReference>
<dbReference type="GO" id="GO:0016787">
    <property type="term" value="F:hydrolase activity"/>
    <property type="evidence" value="ECO:0007669"/>
    <property type="project" value="UniProtKB-KW"/>
</dbReference>
<dbReference type="Proteomes" id="UP001169063">
    <property type="component" value="Unassembled WGS sequence"/>
</dbReference>
<dbReference type="Pfam" id="PF00144">
    <property type="entry name" value="Beta-lactamase"/>
    <property type="match status" value="1"/>
</dbReference>
<keyword evidence="1" id="KW-0732">Signal</keyword>
<name>A0ABT8SHW2_9CAUL</name>
<sequence>MIWLRTLAVAVAALSLTAPAASAVPAEPSRADEAQAILARILERDGTPGVMAAVYRNGELIWSGATGLADIENRAPLTPTTRMRIGSVSKPLTAVLALRLRDQGRLDLDADVRALVTELPEPTDGIITARRLAAHTAGVRQYDFRDIQDANNFLYYPNLTAALARTVGDPLVSAPGAAHHYSSLGYNILGILAERAAAAEFGELIGREVAAPLGLENTMIDHPLAIISGRTRFYTRFPDGVVRNTIWRDSSDFYPSGGLLSTAEDLARFGDAVFSGSWLSEASMRDVLTEATTIAGEGVGYSFGWQIGRRADGSIEWYGHGGETNGAYASLRYYPDEKLTVAVITNANAMSYRPYFFEAARTELPAVFGHR</sequence>
<evidence type="ECO:0000313" key="4">
    <source>
        <dbReference type="Proteomes" id="UP001169063"/>
    </source>
</evidence>
<proteinExistence type="predicted"/>
<dbReference type="Gene3D" id="3.40.710.10">
    <property type="entry name" value="DD-peptidase/beta-lactamase superfamily"/>
    <property type="match status" value="1"/>
</dbReference>
<dbReference type="PANTHER" id="PTHR46825:SF9">
    <property type="entry name" value="BETA-LACTAMASE-RELATED DOMAIN-CONTAINING PROTEIN"/>
    <property type="match status" value="1"/>
</dbReference>
<protein>
    <submittedName>
        <fullName evidence="3">Serine hydrolase domain-containing protein</fullName>
        <ecNumber evidence="3">3.1.1.103</ecNumber>
    </submittedName>
</protein>
<comment type="caution">
    <text evidence="3">The sequence shown here is derived from an EMBL/GenBank/DDBJ whole genome shotgun (WGS) entry which is preliminary data.</text>
</comment>
<reference evidence="3" key="1">
    <citation type="submission" date="2023-07" db="EMBL/GenBank/DDBJ databases">
        <title>Brevundimonas soil sp. nov., isolated from the soil of chemical plant.</title>
        <authorList>
            <person name="Wu N."/>
        </authorList>
    </citation>
    <scope>NUCLEOTIDE SEQUENCE</scope>
    <source>
        <strain evidence="3">XZ-24</strain>
    </source>
</reference>
<keyword evidence="3" id="KW-0378">Hydrolase</keyword>
<gene>
    <name evidence="3" type="ORF">Q0812_01795</name>
</gene>
<evidence type="ECO:0000256" key="1">
    <source>
        <dbReference type="SAM" id="SignalP"/>
    </source>
</evidence>
<accession>A0ABT8SHW2</accession>
<dbReference type="EMBL" id="JAUKTR010000001">
    <property type="protein sequence ID" value="MDO1558162.1"/>
    <property type="molecule type" value="Genomic_DNA"/>
</dbReference>
<keyword evidence="4" id="KW-1185">Reference proteome</keyword>
<organism evidence="3 4">
    <name type="scientific">Peiella sedimenti</name>
    <dbReference type="NCBI Taxonomy" id="3061083"/>
    <lineage>
        <taxon>Bacteria</taxon>
        <taxon>Pseudomonadati</taxon>
        <taxon>Pseudomonadota</taxon>
        <taxon>Alphaproteobacteria</taxon>
        <taxon>Caulobacterales</taxon>
        <taxon>Caulobacteraceae</taxon>
        <taxon>Peiella</taxon>
    </lineage>
</organism>
<dbReference type="InterPro" id="IPR050491">
    <property type="entry name" value="AmpC-like"/>
</dbReference>
<evidence type="ECO:0000259" key="2">
    <source>
        <dbReference type="Pfam" id="PF00144"/>
    </source>
</evidence>
<feature type="signal peptide" evidence="1">
    <location>
        <begin position="1"/>
        <end position="23"/>
    </location>
</feature>
<evidence type="ECO:0000313" key="3">
    <source>
        <dbReference type="EMBL" id="MDO1558162.1"/>
    </source>
</evidence>
<dbReference type="InterPro" id="IPR001466">
    <property type="entry name" value="Beta-lactam-related"/>
</dbReference>
<dbReference type="RefSeq" id="WP_302108583.1">
    <property type="nucleotide sequence ID" value="NZ_JAUKTR010000001.1"/>
</dbReference>
<feature type="domain" description="Beta-lactamase-related" evidence="2">
    <location>
        <begin position="36"/>
        <end position="349"/>
    </location>
</feature>